<dbReference type="OrthoDB" id="9947289at2759"/>
<dbReference type="GO" id="GO:0000981">
    <property type="term" value="F:DNA-binding transcription factor activity, RNA polymerase II-specific"/>
    <property type="evidence" value="ECO:0007669"/>
    <property type="project" value="TreeGrafter"/>
</dbReference>
<dbReference type="FunFam" id="3.30.160.60:FF:000446">
    <property type="entry name" value="Zinc finger protein"/>
    <property type="match status" value="1"/>
</dbReference>
<dbReference type="PANTHER" id="PTHR24394:SF29">
    <property type="entry name" value="MYONEURIN"/>
    <property type="match status" value="1"/>
</dbReference>
<keyword evidence="3" id="KW-0677">Repeat</keyword>
<keyword evidence="6" id="KW-0539">Nucleus</keyword>
<comment type="subcellular location">
    <subcellularLocation>
        <location evidence="1">Nucleus</location>
    </subcellularLocation>
</comment>
<dbReference type="GO" id="GO:0008270">
    <property type="term" value="F:zinc ion binding"/>
    <property type="evidence" value="ECO:0007669"/>
    <property type="project" value="UniProtKB-KW"/>
</dbReference>
<evidence type="ECO:0000256" key="7">
    <source>
        <dbReference type="PROSITE-ProRule" id="PRU00042"/>
    </source>
</evidence>
<evidence type="ECO:0000256" key="6">
    <source>
        <dbReference type="ARBA" id="ARBA00023242"/>
    </source>
</evidence>
<gene>
    <name evidence="9" type="ORF">BDK51DRAFT_16037</name>
</gene>
<dbReference type="GO" id="GO:0005634">
    <property type="term" value="C:nucleus"/>
    <property type="evidence" value="ECO:0007669"/>
    <property type="project" value="UniProtKB-SubCell"/>
</dbReference>
<dbReference type="PROSITE" id="PS50157">
    <property type="entry name" value="ZINC_FINGER_C2H2_2"/>
    <property type="match status" value="1"/>
</dbReference>
<dbReference type="Proteomes" id="UP000269721">
    <property type="component" value="Unassembled WGS sequence"/>
</dbReference>
<evidence type="ECO:0000313" key="10">
    <source>
        <dbReference type="Proteomes" id="UP000269721"/>
    </source>
</evidence>
<evidence type="ECO:0000256" key="3">
    <source>
        <dbReference type="ARBA" id="ARBA00022737"/>
    </source>
</evidence>
<reference evidence="10" key="1">
    <citation type="journal article" date="2018" name="Nat. Microbiol.">
        <title>Leveraging single-cell genomics to expand the fungal tree of life.</title>
        <authorList>
            <person name="Ahrendt S.R."/>
            <person name="Quandt C.A."/>
            <person name="Ciobanu D."/>
            <person name="Clum A."/>
            <person name="Salamov A."/>
            <person name="Andreopoulos B."/>
            <person name="Cheng J.F."/>
            <person name="Woyke T."/>
            <person name="Pelin A."/>
            <person name="Henrissat B."/>
            <person name="Reynolds N.K."/>
            <person name="Benny G.L."/>
            <person name="Smith M.E."/>
            <person name="James T.Y."/>
            <person name="Grigoriev I.V."/>
        </authorList>
    </citation>
    <scope>NUCLEOTIDE SEQUENCE [LARGE SCALE GENOMIC DNA]</scope>
</reference>
<dbReference type="AlphaFoldDB" id="A0A4P9WK44"/>
<sequence>KSHVRCHAAREHVCDFCPARFARNHDLRRHERSLHNTLKPHVCPECGRSFARSDAVSSIGERWEGG</sequence>
<dbReference type="InterPro" id="IPR036236">
    <property type="entry name" value="Znf_C2H2_sf"/>
</dbReference>
<name>A0A4P9WK44_9FUNG</name>
<evidence type="ECO:0000313" key="9">
    <source>
        <dbReference type="EMBL" id="RKO93339.1"/>
    </source>
</evidence>
<feature type="domain" description="C2H2-type" evidence="8">
    <location>
        <begin position="12"/>
        <end position="40"/>
    </location>
</feature>
<keyword evidence="4 7" id="KW-0863">Zinc-finger</keyword>
<protein>
    <recommendedName>
        <fullName evidence="8">C2H2-type domain-containing protein</fullName>
    </recommendedName>
</protein>
<keyword evidence="2" id="KW-0479">Metal-binding</keyword>
<keyword evidence="5" id="KW-0862">Zinc</keyword>
<dbReference type="PANTHER" id="PTHR24394">
    <property type="entry name" value="ZINC FINGER PROTEIN"/>
    <property type="match status" value="1"/>
</dbReference>
<accession>A0A4P9WK44</accession>
<dbReference type="SUPFAM" id="SSF57667">
    <property type="entry name" value="beta-beta-alpha zinc fingers"/>
    <property type="match status" value="1"/>
</dbReference>
<dbReference type="InterPro" id="IPR013087">
    <property type="entry name" value="Znf_C2H2_type"/>
</dbReference>
<evidence type="ECO:0000259" key="8">
    <source>
        <dbReference type="PROSITE" id="PS50157"/>
    </source>
</evidence>
<evidence type="ECO:0000256" key="2">
    <source>
        <dbReference type="ARBA" id="ARBA00022723"/>
    </source>
</evidence>
<evidence type="ECO:0000256" key="5">
    <source>
        <dbReference type="ARBA" id="ARBA00022833"/>
    </source>
</evidence>
<feature type="non-terminal residue" evidence="9">
    <location>
        <position position="1"/>
    </location>
</feature>
<organism evidence="9 10">
    <name type="scientific">Blyttiomyces helicus</name>
    <dbReference type="NCBI Taxonomy" id="388810"/>
    <lineage>
        <taxon>Eukaryota</taxon>
        <taxon>Fungi</taxon>
        <taxon>Fungi incertae sedis</taxon>
        <taxon>Chytridiomycota</taxon>
        <taxon>Chytridiomycota incertae sedis</taxon>
        <taxon>Chytridiomycetes</taxon>
        <taxon>Chytridiomycetes incertae sedis</taxon>
        <taxon>Blyttiomyces</taxon>
    </lineage>
</organism>
<evidence type="ECO:0000256" key="1">
    <source>
        <dbReference type="ARBA" id="ARBA00004123"/>
    </source>
</evidence>
<dbReference type="PROSITE" id="PS00028">
    <property type="entry name" value="ZINC_FINGER_C2H2_1"/>
    <property type="match status" value="1"/>
</dbReference>
<dbReference type="Pfam" id="PF00096">
    <property type="entry name" value="zf-C2H2"/>
    <property type="match status" value="2"/>
</dbReference>
<evidence type="ECO:0000256" key="4">
    <source>
        <dbReference type="ARBA" id="ARBA00022771"/>
    </source>
</evidence>
<dbReference type="EMBL" id="KZ994279">
    <property type="protein sequence ID" value="RKO93339.1"/>
    <property type="molecule type" value="Genomic_DNA"/>
</dbReference>
<dbReference type="Gene3D" id="3.30.160.60">
    <property type="entry name" value="Classic Zinc Finger"/>
    <property type="match status" value="2"/>
</dbReference>
<proteinExistence type="predicted"/>
<keyword evidence="10" id="KW-1185">Reference proteome</keyword>